<comment type="catalytic activity">
    <reaction evidence="1 15">
        <text>1-(5-phospho-beta-D-ribosyl)-5'-AMP + H2O = 1-(5-phospho-beta-D-ribosyl)-5-[(5-phospho-beta-D-ribosylamino)methylideneamino]imidazole-4-carboxamide</text>
        <dbReference type="Rhea" id="RHEA:20049"/>
        <dbReference type="ChEBI" id="CHEBI:15377"/>
        <dbReference type="ChEBI" id="CHEBI:58435"/>
        <dbReference type="ChEBI" id="CHEBI:59457"/>
        <dbReference type="EC" id="3.5.4.19"/>
    </reaction>
</comment>
<evidence type="ECO:0000313" key="18">
    <source>
        <dbReference type="Proteomes" id="UP000036908"/>
    </source>
</evidence>
<dbReference type="NCBIfam" id="TIGR03188">
    <property type="entry name" value="histidine_hisI"/>
    <property type="match status" value="1"/>
</dbReference>
<dbReference type="InterPro" id="IPR023019">
    <property type="entry name" value="His_synth_HisIE"/>
</dbReference>
<dbReference type="NCBIfam" id="NF002747">
    <property type="entry name" value="PRK02759.1"/>
    <property type="match status" value="1"/>
</dbReference>
<keyword evidence="14 15" id="KW-0511">Multifunctional enzyme</keyword>
<dbReference type="FunFam" id="3.10.20.810:FF:000001">
    <property type="entry name" value="Histidine biosynthesis bifunctional protein HisIE"/>
    <property type="match status" value="1"/>
</dbReference>
<dbReference type="InterPro" id="IPR038019">
    <property type="entry name" value="PRib_AMP_CycHydrolase_sf"/>
</dbReference>
<dbReference type="SUPFAM" id="SSF101386">
    <property type="entry name" value="all-alpha NTP pyrophosphatases"/>
    <property type="match status" value="1"/>
</dbReference>
<dbReference type="Pfam" id="PF01502">
    <property type="entry name" value="PRA-CH"/>
    <property type="match status" value="1"/>
</dbReference>
<keyword evidence="10 15" id="KW-0547">Nucleotide-binding</keyword>
<evidence type="ECO:0000256" key="3">
    <source>
        <dbReference type="ARBA" id="ARBA00004496"/>
    </source>
</evidence>
<dbReference type="Gene3D" id="3.10.20.810">
    <property type="entry name" value="Phosphoribosyl-AMP cyclohydrolase"/>
    <property type="match status" value="1"/>
</dbReference>
<comment type="similarity">
    <text evidence="6 15">In the C-terminal section; belongs to the PRA-PH family.</text>
</comment>
<reference evidence="18" key="1">
    <citation type="submission" date="2014-11" db="EMBL/GenBank/DDBJ databases">
        <title>Genome sequencing of Roseivirga sp. D-25.</title>
        <authorList>
            <person name="Selvaratnam C."/>
            <person name="Thevarajoo S."/>
            <person name="Goh K.M."/>
            <person name="Eee R."/>
            <person name="Chan K.-G."/>
            <person name="Chong C.S."/>
        </authorList>
    </citation>
    <scope>NUCLEOTIDE SEQUENCE [LARGE SCALE GENOMIC DNA]</scope>
    <source>
        <strain evidence="18">D-25</strain>
    </source>
</reference>
<dbReference type="GO" id="GO:0005524">
    <property type="term" value="F:ATP binding"/>
    <property type="evidence" value="ECO:0007669"/>
    <property type="project" value="UniProtKB-KW"/>
</dbReference>
<dbReference type="EC" id="3.5.4.19" evidence="15"/>
<feature type="region of interest" description="Phosphoribosyl-AMP cyclohydrolase" evidence="15">
    <location>
        <begin position="1"/>
        <end position="115"/>
    </location>
</feature>
<comment type="pathway">
    <text evidence="4 15">Amino-acid biosynthesis; L-histidine biosynthesis; L-histidine from 5-phospho-alpha-D-ribose 1-diphosphate: step 3/9.</text>
</comment>
<comment type="catalytic activity">
    <reaction evidence="2 15">
        <text>1-(5-phospho-beta-D-ribosyl)-ATP + H2O = 1-(5-phospho-beta-D-ribosyl)-5'-AMP + diphosphate + H(+)</text>
        <dbReference type="Rhea" id="RHEA:22828"/>
        <dbReference type="ChEBI" id="CHEBI:15377"/>
        <dbReference type="ChEBI" id="CHEBI:15378"/>
        <dbReference type="ChEBI" id="CHEBI:33019"/>
        <dbReference type="ChEBI" id="CHEBI:59457"/>
        <dbReference type="ChEBI" id="CHEBI:73183"/>
        <dbReference type="EC" id="3.6.1.31"/>
    </reaction>
</comment>
<dbReference type="InterPro" id="IPR008179">
    <property type="entry name" value="HisE"/>
</dbReference>
<gene>
    <name evidence="15" type="primary">hisI</name>
    <name evidence="15" type="synonym">hisIE</name>
    <name evidence="17" type="ORF">OB69_01335</name>
</gene>
<evidence type="ECO:0000256" key="9">
    <source>
        <dbReference type="ARBA" id="ARBA00022605"/>
    </source>
</evidence>
<dbReference type="PANTHER" id="PTHR42945:SF9">
    <property type="entry name" value="HISTIDINE BIOSYNTHESIS BIFUNCTIONAL PROTEIN HISIE"/>
    <property type="match status" value="1"/>
</dbReference>
<dbReference type="GO" id="GO:0004636">
    <property type="term" value="F:phosphoribosyl-ATP diphosphatase activity"/>
    <property type="evidence" value="ECO:0007669"/>
    <property type="project" value="UniProtKB-UniRule"/>
</dbReference>
<dbReference type="PATRIC" id="fig|1566026.4.peg.1694"/>
<dbReference type="GO" id="GO:0004635">
    <property type="term" value="F:phosphoribosyl-AMP cyclohydrolase activity"/>
    <property type="evidence" value="ECO:0007669"/>
    <property type="project" value="UniProtKB-UniRule"/>
</dbReference>
<keyword evidence="12 15" id="KW-0067">ATP-binding</keyword>
<comment type="caution">
    <text evidence="17">The sequence shown here is derived from an EMBL/GenBank/DDBJ whole genome shotgun (WGS) entry which is preliminary data.</text>
</comment>
<evidence type="ECO:0000256" key="13">
    <source>
        <dbReference type="ARBA" id="ARBA00023102"/>
    </source>
</evidence>
<keyword evidence="9 15" id="KW-0028">Amino-acid biosynthesis</keyword>
<feature type="region of interest" description="Phosphoribosyl-ATP pyrophosphohydrolase" evidence="15">
    <location>
        <begin position="116"/>
        <end position="204"/>
    </location>
</feature>
<comment type="subcellular location">
    <subcellularLocation>
        <location evidence="3 15">Cytoplasm</location>
    </subcellularLocation>
</comment>
<dbReference type="GO" id="GO:0000105">
    <property type="term" value="P:L-histidine biosynthetic process"/>
    <property type="evidence" value="ECO:0007669"/>
    <property type="project" value="UniProtKB-UniRule"/>
</dbReference>
<name>A0A0L8AQE8_9BACT</name>
<dbReference type="HAMAP" id="MF_01019">
    <property type="entry name" value="HisIE"/>
    <property type="match status" value="1"/>
</dbReference>
<evidence type="ECO:0000256" key="4">
    <source>
        <dbReference type="ARBA" id="ARBA00005169"/>
    </source>
</evidence>
<dbReference type="PANTHER" id="PTHR42945">
    <property type="entry name" value="HISTIDINE BIOSYNTHESIS BIFUNCTIONAL PROTEIN"/>
    <property type="match status" value="1"/>
</dbReference>
<dbReference type="AlphaFoldDB" id="A0A0L8AQE8"/>
<evidence type="ECO:0000256" key="14">
    <source>
        <dbReference type="ARBA" id="ARBA00023268"/>
    </source>
</evidence>
<comment type="pathway">
    <text evidence="5 15">Amino-acid biosynthesis; L-histidine biosynthesis; L-histidine from 5-phospho-alpha-D-ribose 1-diphosphate: step 2/9.</text>
</comment>
<feature type="domain" description="Phosphoribosyl-AMP cyclohydrolase" evidence="16">
    <location>
        <begin position="33"/>
        <end position="106"/>
    </location>
</feature>
<dbReference type="OrthoDB" id="9795769at2"/>
<dbReference type="EC" id="3.6.1.31" evidence="15"/>
<evidence type="ECO:0000256" key="8">
    <source>
        <dbReference type="ARBA" id="ARBA00022490"/>
    </source>
</evidence>
<keyword evidence="18" id="KW-1185">Reference proteome</keyword>
<keyword evidence="13 15" id="KW-0368">Histidine biosynthesis</keyword>
<keyword evidence="8 15" id="KW-0963">Cytoplasm</keyword>
<evidence type="ECO:0000256" key="10">
    <source>
        <dbReference type="ARBA" id="ARBA00022741"/>
    </source>
</evidence>
<keyword evidence="11 15" id="KW-0378">Hydrolase</keyword>
<dbReference type="UniPathway" id="UPA00031">
    <property type="reaction ID" value="UER00007"/>
</dbReference>
<dbReference type="FunFam" id="1.10.287.1080:FF:000002">
    <property type="entry name" value="Histidine biosynthesis bifunctional protein HisIE"/>
    <property type="match status" value="1"/>
</dbReference>
<evidence type="ECO:0000256" key="7">
    <source>
        <dbReference type="ARBA" id="ARBA00008299"/>
    </source>
</evidence>
<accession>A0A0L8AQE8</accession>
<evidence type="ECO:0000256" key="11">
    <source>
        <dbReference type="ARBA" id="ARBA00022801"/>
    </source>
</evidence>
<dbReference type="CDD" id="cd11534">
    <property type="entry name" value="NTP-PPase_HisIE_like"/>
    <property type="match status" value="1"/>
</dbReference>
<evidence type="ECO:0000256" key="2">
    <source>
        <dbReference type="ARBA" id="ARBA00001460"/>
    </source>
</evidence>
<evidence type="ECO:0000313" key="17">
    <source>
        <dbReference type="EMBL" id="KOF04465.1"/>
    </source>
</evidence>
<evidence type="ECO:0000256" key="6">
    <source>
        <dbReference type="ARBA" id="ARBA00007731"/>
    </source>
</evidence>
<evidence type="ECO:0000256" key="12">
    <source>
        <dbReference type="ARBA" id="ARBA00022840"/>
    </source>
</evidence>
<proteinExistence type="inferred from homology"/>
<comment type="similarity">
    <text evidence="7 15">In the N-terminal section; belongs to the PRA-CH family.</text>
</comment>
<evidence type="ECO:0000256" key="5">
    <source>
        <dbReference type="ARBA" id="ARBA00005204"/>
    </source>
</evidence>
<dbReference type="Proteomes" id="UP000036908">
    <property type="component" value="Unassembled WGS sequence"/>
</dbReference>
<dbReference type="Gene3D" id="1.10.287.1080">
    <property type="entry name" value="MazG-like"/>
    <property type="match status" value="1"/>
</dbReference>
<dbReference type="RefSeq" id="WP_053221884.1">
    <property type="nucleotide sequence ID" value="NZ_JSVA01000002.1"/>
</dbReference>
<protein>
    <recommendedName>
        <fullName evidence="15">Histidine biosynthesis bifunctional protein HisIE</fullName>
    </recommendedName>
    <domain>
        <recommendedName>
            <fullName evidence="15">Phosphoribosyl-AMP cyclohydrolase</fullName>
            <shortName evidence="15">PRA-CH</shortName>
            <ecNumber evidence="15">3.5.4.19</ecNumber>
        </recommendedName>
    </domain>
    <domain>
        <recommendedName>
            <fullName evidence="15">Phosphoribosyl-ATP pyrophosphatase</fullName>
            <shortName evidence="15">PRA-PH</shortName>
            <ecNumber evidence="15">3.6.1.31</ecNumber>
        </recommendedName>
    </domain>
</protein>
<dbReference type="Pfam" id="PF01503">
    <property type="entry name" value="PRA-PH"/>
    <property type="match status" value="1"/>
</dbReference>
<dbReference type="NCBIfam" id="NF000768">
    <property type="entry name" value="PRK00051.1"/>
    <property type="match status" value="1"/>
</dbReference>
<dbReference type="InterPro" id="IPR021130">
    <property type="entry name" value="PRib-ATP_PPHydrolase-like"/>
</dbReference>
<dbReference type="GO" id="GO:0005737">
    <property type="term" value="C:cytoplasm"/>
    <property type="evidence" value="ECO:0007669"/>
    <property type="project" value="UniProtKB-SubCell"/>
</dbReference>
<sequence>MRVLKNINEVDFSKGDGLVPVIIQDQVSNKVLMLGYMNAEALEKTLSEGKVTFFSRSKNRLWTKGETSNNYIFVKEALIDCDSDTILIKAKPEGPTCHKGDDTCFEESNEIGVEFLDQLTQVIKERKTKSPEESYVSHLFSKGMNKIAQKVGEEAVELVIEAKDNDESLFLNEGADLLFHYMVLLEAKGYTLKDVISILKERHK</sequence>
<evidence type="ECO:0000256" key="15">
    <source>
        <dbReference type="HAMAP-Rule" id="MF_01019"/>
    </source>
</evidence>
<dbReference type="InterPro" id="IPR002496">
    <property type="entry name" value="PRib_AMP_CycHydrolase_dom"/>
</dbReference>
<dbReference type="EMBL" id="JSVA01000002">
    <property type="protein sequence ID" value="KOF04465.1"/>
    <property type="molecule type" value="Genomic_DNA"/>
</dbReference>
<dbReference type="SUPFAM" id="SSF141734">
    <property type="entry name" value="HisI-like"/>
    <property type="match status" value="1"/>
</dbReference>
<evidence type="ECO:0000259" key="16">
    <source>
        <dbReference type="Pfam" id="PF01502"/>
    </source>
</evidence>
<dbReference type="HAMAP" id="MF_01020">
    <property type="entry name" value="HisE"/>
    <property type="match status" value="1"/>
</dbReference>
<evidence type="ECO:0000256" key="1">
    <source>
        <dbReference type="ARBA" id="ARBA00000024"/>
    </source>
</evidence>
<organism evidence="17 18">
    <name type="scientific">Roseivirga seohaensis subsp. aquiponti</name>
    <dbReference type="NCBI Taxonomy" id="1566026"/>
    <lineage>
        <taxon>Bacteria</taxon>
        <taxon>Pseudomonadati</taxon>
        <taxon>Bacteroidota</taxon>
        <taxon>Cytophagia</taxon>
        <taxon>Cytophagales</taxon>
        <taxon>Roseivirgaceae</taxon>
        <taxon>Roseivirga</taxon>
    </lineage>
</organism>